<dbReference type="InterPro" id="IPR007372">
    <property type="entry name" value="Lipid/polyisoprenoid-bd_YceI"/>
</dbReference>
<dbReference type="InterPro" id="IPR036761">
    <property type="entry name" value="TTHA0802/YceI-like_sf"/>
</dbReference>
<dbReference type="Gene3D" id="2.40.128.110">
    <property type="entry name" value="Lipid/polyisoprenoid-binding, YceI-like"/>
    <property type="match status" value="1"/>
</dbReference>
<dbReference type="RefSeq" id="WP_035390380.1">
    <property type="nucleotide sequence ID" value="NZ_JQKF01000024.1"/>
</dbReference>
<dbReference type="OrthoDB" id="9811006at2"/>
<gene>
    <name evidence="3" type="primary">yceI</name>
    <name evidence="3" type="ORF">FEAC_24770</name>
</gene>
<dbReference type="EMBL" id="JXUW01000029">
    <property type="protein sequence ID" value="KJE75774.1"/>
    <property type="molecule type" value="Genomic_DNA"/>
</dbReference>
<organism evidence="3 4">
    <name type="scientific">Ferrimicrobium acidiphilum DSM 19497</name>
    <dbReference type="NCBI Taxonomy" id="1121877"/>
    <lineage>
        <taxon>Bacteria</taxon>
        <taxon>Bacillati</taxon>
        <taxon>Actinomycetota</taxon>
        <taxon>Acidimicrobiia</taxon>
        <taxon>Acidimicrobiales</taxon>
        <taxon>Acidimicrobiaceae</taxon>
        <taxon>Ferrimicrobium</taxon>
    </lineage>
</organism>
<keyword evidence="4" id="KW-1185">Reference proteome</keyword>
<dbReference type="PANTHER" id="PTHR34406">
    <property type="entry name" value="PROTEIN YCEI"/>
    <property type="match status" value="1"/>
</dbReference>
<evidence type="ECO:0000313" key="3">
    <source>
        <dbReference type="EMBL" id="KJE75774.1"/>
    </source>
</evidence>
<evidence type="ECO:0000256" key="1">
    <source>
        <dbReference type="ARBA" id="ARBA00008812"/>
    </source>
</evidence>
<dbReference type="GeneID" id="78373502"/>
<dbReference type="STRING" id="1121877.FEAC_24770"/>
<dbReference type="Proteomes" id="UP000032336">
    <property type="component" value="Unassembled WGS sequence"/>
</dbReference>
<dbReference type="SUPFAM" id="SSF101874">
    <property type="entry name" value="YceI-like"/>
    <property type="match status" value="1"/>
</dbReference>
<name>A0A0D8FS63_9ACTN</name>
<feature type="domain" description="Lipid/polyisoprenoid-binding YceI-like" evidence="2">
    <location>
        <begin position="15"/>
        <end position="182"/>
    </location>
</feature>
<reference evidence="3 4" key="1">
    <citation type="submission" date="2015-01" db="EMBL/GenBank/DDBJ databases">
        <title>Draft genome of the acidophilic iron oxidizer Ferrimicrobium acidiphilum strain T23.</title>
        <authorList>
            <person name="Poehlein A."/>
            <person name="Eisen S."/>
            <person name="Schloemann M."/>
            <person name="Johnson B.D."/>
            <person name="Daniel R."/>
            <person name="Muehling M."/>
        </authorList>
    </citation>
    <scope>NUCLEOTIDE SEQUENCE [LARGE SCALE GENOMIC DNA]</scope>
    <source>
        <strain evidence="3 4">T23</strain>
    </source>
</reference>
<accession>A0A0D8FS63</accession>
<dbReference type="Pfam" id="PF04264">
    <property type="entry name" value="YceI"/>
    <property type="match status" value="1"/>
</dbReference>
<dbReference type="PANTHER" id="PTHR34406:SF1">
    <property type="entry name" value="PROTEIN YCEI"/>
    <property type="match status" value="1"/>
</dbReference>
<comment type="caution">
    <text evidence="3">The sequence shown here is derived from an EMBL/GenBank/DDBJ whole genome shotgun (WGS) entry which is preliminary data.</text>
</comment>
<dbReference type="PATRIC" id="fig|1121877.4.peg.2763"/>
<dbReference type="AlphaFoldDB" id="A0A0D8FS63"/>
<comment type="similarity">
    <text evidence="1">Belongs to the UPF0312 family.</text>
</comment>
<protein>
    <submittedName>
        <fullName evidence="3">Protein YceI</fullName>
    </submittedName>
</protein>
<dbReference type="eggNOG" id="COG2353">
    <property type="taxonomic scope" value="Bacteria"/>
</dbReference>
<dbReference type="SMART" id="SM00867">
    <property type="entry name" value="YceI"/>
    <property type="match status" value="1"/>
</dbReference>
<sequence length="184" mass="19935">MASTSAKDLGIEAGVWNLDASHSSVEFTVRHLMVSKVRGHFEKFTANITIDEDVTKSSVSASIEAASITTRDEARDNHLKSADFFESDKYPTIDFVSTAIRPNGDDWKLVGNLTIRGITKPIELDLEFNGTQPDPYGGVRTGFSATGELSRKEFGIEWNAAVDGGGVVVGDKVTINLEVELVKA</sequence>
<evidence type="ECO:0000313" key="4">
    <source>
        <dbReference type="Proteomes" id="UP000032336"/>
    </source>
</evidence>
<proteinExistence type="inferred from homology"/>
<evidence type="ECO:0000259" key="2">
    <source>
        <dbReference type="SMART" id="SM00867"/>
    </source>
</evidence>